<evidence type="ECO:0000313" key="1">
    <source>
        <dbReference type="EMBL" id="CAH0515351.1"/>
    </source>
</evidence>
<gene>
    <name evidence="1" type="ORF">PBS001_LOCUS2064</name>
</gene>
<protein>
    <submittedName>
        <fullName evidence="1">Uncharacterized protein</fullName>
    </submittedName>
</protein>
<sequence length="888" mass="98162">MHLARVTDRLPLLLPLGLLHGEDEISSLYYTVVKIRPTLVHVLVNSRVVCIIRSNVPIRDVTDYYNNSSKASYRLLIAVADGNVWIVTLPASAHVGTSEELLTDIVLERSSSERNTSGMAQWFCQLPGVQFVQSCQSGLTSLTLMTSVVAPTTLTVSIRGTSESKLQRYQSLELHDLEDVANVLVGGVVAILQGDLDGSVRFSLVSYPCKEGDVTKVSVIRSGTLVQMDEPVVRIVPFASATPFTLALEGNVATGSSTVFDALLFLGARGRVGTIHLKGGCLIETLPVSLKKLDLGCAVQSLAFIASLKVFVFCSNGSAYVFRSNDVLKKAQFEDAEGRCNDLRICAEKMPFQPGILRLATHDSTHDMSMLFASGRVITITESLLRAKVSSVLLPDDKQRPENGLSSVQEPMSDSHIRNLLHRIAQTSTESTALRTQSKQLDCQLKMLHSAFELLQIVKAKGVDSVITCDLRASLVLTGTYLELQTVKLMCFTRFANPDVIVSLDEWWLCMHVRTRECAVVTHSFPLNDVLTCGEQSIILDPEMVALQDQGFLSVSCSMVFCPIENGLPDTKHCKSNCIEFKPVNQENMASIAIPLLQNRRFLFAQLSQPVEEETPVSQVAVHSALRQNHESLMPVGRKIKKGRASSSPLWSGVQWWEALADHARKKASFATLWAKISPPGTILAAPTPPSRFVISIPSFFAAEGEEEDEDLEKIRNERMVSFLCHLLERQSDEELPLRRSCRTQHGKLWTALRSISGGLVLLRFTPSEGHERSVDISIQCSDLADLSAMRALVMEKINKRSDKVMRGTIKDDQREELVRDMSEMLEPIAALDNLLELTQKTATSIVDPQSAICTDEVLHAISQLAHLETQTLTLYWKTRLLLNSTII</sequence>
<evidence type="ECO:0000313" key="2">
    <source>
        <dbReference type="Proteomes" id="UP001158986"/>
    </source>
</evidence>
<organism evidence="1 2">
    <name type="scientific">Peronospora belbahrii</name>
    <dbReference type="NCBI Taxonomy" id="622444"/>
    <lineage>
        <taxon>Eukaryota</taxon>
        <taxon>Sar</taxon>
        <taxon>Stramenopiles</taxon>
        <taxon>Oomycota</taxon>
        <taxon>Peronosporomycetes</taxon>
        <taxon>Peronosporales</taxon>
        <taxon>Peronosporaceae</taxon>
        <taxon>Peronospora</taxon>
    </lineage>
</organism>
<accession>A0ABN8CTW2</accession>
<comment type="caution">
    <text evidence="1">The sequence shown here is derived from an EMBL/GenBank/DDBJ whole genome shotgun (WGS) entry which is preliminary data.</text>
</comment>
<name>A0ABN8CTW2_9STRA</name>
<reference evidence="1 2" key="1">
    <citation type="submission" date="2021-11" db="EMBL/GenBank/DDBJ databases">
        <authorList>
            <person name="Islam A."/>
            <person name="Islam S."/>
            <person name="Flora M.S."/>
            <person name="Rahman M."/>
            <person name="Ziaur R.M."/>
            <person name="Epstein J.H."/>
            <person name="Hassan M."/>
            <person name="Klassen M."/>
            <person name="Woodard K."/>
            <person name="Webb A."/>
            <person name="Webby R.J."/>
            <person name="El Zowalaty M.E."/>
        </authorList>
    </citation>
    <scope>NUCLEOTIDE SEQUENCE [LARGE SCALE GENOMIC DNA]</scope>
    <source>
        <strain evidence="1">Pbs1</strain>
    </source>
</reference>
<proteinExistence type="predicted"/>
<dbReference type="EMBL" id="CAKLCB010000109">
    <property type="protein sequence ID" value="CAH0515351.1"/>
    <property type="molecule type" value="Genomic_DNA"/>
</dbReference>
<keyword evidence="2" id="KW-1185">Reference proteome</keyword>
<dbReference type="Proteomes" id="UP001158986">
    <property type="component" value="Unassembled WGS sequence"/>
</dbReference>